<dbReference type="SUPFAM" id="SSF69179">
    <property type="entry name" value="Integrin domains"/>
    <property type="match status" value="1"/>
</dbReference>
<keyword evidence="14" id="KW-1185">Reference proteome</keyword>
<protein>
    <submittedName>
        <fullName evidence="13">Uncharacterized protein</fullName>
    </submittedName>
</protein>
<evidence type="ECO:0000256" key="4">
    <source>
        <dbReference type="ARBA" id="ARBA00022737"/>
    </source>
</evidence>
<keyword evidence="5 11" id="KW-0130">Cell adhesion</keyword>
<evidence type="ECO:0000256" key="6">
    <source>
        <dbReference type="ARBA" id="ARBA00023037"/>
    </source>
</evidence>
<dbReference type="Gene3D" id="1.20.5.930">
    <property type="entry name" value="Bicelle-embedded integrin alpha(iib) transmembrane segment"/>
    <property type="match status" value="1"/>
</dbReference>
<dbReference type="GO" id="GO:0007229">
    <property type="term" value="P:integrin-mediated signaling pathway"/>
    <property type="evidence" value="ECO:0007669"/>
    <property type="project" value="UniProtKB-KW"/>
</dbReference>
<dbReference type="PRINTS" id="PR01185">
    <property type="entry name" value="INTEGRINA"/>
</dbReference>
<dbReference type="GO" id="GO:0005178">
    <property type="term" value="F:integrin binding"/>
    <property type="evidence" value="ECO:0007669"/>
    <property type="project" value="TreeGrafter"/>
</dbReference>
<dbReference type="InterPro" id="IPR000413">
    <property type="entry name" value="Integrin_alpha"/>
</dbReference>
<evidence type="ECO:0000256" key="11">
    <source>
        <dbReference type="RuleBase" id="RU003762"/>
    </source>
</evidence>
<dbReference type="InterPro" id="IPR013519">
    <property type="entry name" value="Int_alpha_beta-p"/>
</dbReference>
<dbReference type="GO" id="GO:0009897">
    <property type="term" value="C:external side of plasma membrane"/>
    <property type="evidence" value="ECO:0007669"/>
    <property type="project" value="TreeGrafter"/>
</dbReference>
<keyword evidence="8 11" id="KW-0675">Receptor</keyword>
<evidence type="ECO:0000256" key="2">
    <source>
        <dbReference type="ARBA" id="ARBA00008054"/>
    </source>
</evidence>
<dbReference type="Pfam" id="PF01839">
    <property type="entry name" value="FG-GAP"/>
    <property type="match status" value="1"/>
</dbReference>
<gene>
    <name evidence="13" type="ORF">LNINA_LOCUS4833</name>
</gene>
<evidence type="ECO:0000256" key="3">
    <source>
        <dbReference type="ARBA" id="ARBA00022729"/>
    </source>
</evidence>
<keyword evidence="9" id="KW-0325">Glycoprotein</keyword>
<dbReference type="PANTHER" id="PTHR23220">
    <property type="entry name" value="INTEGRIN ALPHA"/>
    <property type="match status" value="1"/>
</dbReference>
<reference evidence="13 14" key="1">
    <citation type="submission" date="2023-11" db="EMBL/GenBank/DDBJ databases">
        <authorList>
            <person name="Okamura Y."/>
        </authorList>
    </citation>
    <scope>NUCLEOTIDE SEQUENCE [LARGE SCALE GENOMIC DNA]</scope>
</reference>
<keyword evidence="11" id="KW-0812">Transmembrane</keyword>
<dbReference type="Gene3D" id="2.130.10.130">
    <property type="entry name" value="Integrin alpha, N-terminal"/>
    <property type="match status" value="1"/>
</dbReference>
<feature type="region of interest" description="Disordered" evidence="12">
    <location>
        <begin position="886"/>
        <end position="908"/>
    </location>
</feature>
<evidence type="ECO:0000256" key="1">
    <source>
        <dbReference type="ARBA" id="ARBA00004479"/>
    </source>
</evidence>
<feature type="signal peptide" evidence="11">
    <location>
        <begin position="1"/>
        <end position="16"/>
    </location>
</feature>
<evidence type="ECO:0000256" key="7">
    <source>
        <dbReference type="ARBA" id="ARBA00023136"/>
    </source>
</evidence>
<comment type="similarity">
    <text evidence="2 11">Belongs to the integrin alpha chain family.</text>
</comment>
<evidence type="ECO:0000256" key="12">
    <source>
        <dbReference type="SAM" id="MobiDB-lite"/>
    </source>
</evidence>
<organism evidence="13 14">
    <name type="scientific">Leptosia nina</name>
    <dbReference type="NCBI Taxonomy" id="320188"/>
    <lineage>
        <taxon>Eukaryota</taxon>
        <taxon>Metazoa</taxon>
        <taxon>Ecdysozoa</taxon>
        <taxon>Arthropoda</taxon>
        <taxon>Hexapoda</taxon>
        <taxon>Insecta</taxon>
        <taxon>Pterygota</taxon>
        <taxon>Neoptera</taxon>
        <taxon>Endopterygota</taxon>
        <taxon>Lepidoptera</taxon>
        <taxon>Glossata</taxon>
        <taxon>Ditrysia</taxon>
        <taxon>Papilionoidea</taxon>
        <taxon>Pieridae</taxon>
        <taxon>Pierinae</taxon>
        <taxon>Leptosia</taxon>
    </lineage>
</organism>
<dbReference type="InterPro" id="IPR028994">
    <property type="entry name" value="Integrin_alpha_N"/>
</dbReference>
<dbReference type="SUPFAM" id="SSF69318">
    <property type="entry name" value="Integrin alpha N-terminal domain"/>
    <property type="match status" value="1"/>
</dbReference>
<dbReference type="AlphaFoldDB" id="A0AAV1J8F5"/>
<keyword evidence="7 11" id="KW-0472">Membrane</keyword>
<feature type="transmembrane region" description="Helical" evidence="11">
    <location>
        <begin position="835"/>
        <end position="859"/>
    </location>
</feature>
<evidence type="ECO:0000313" key="13">
    <source>
        <dbReference type="EMBL" id="CAK1545148.1"/>
    </source>
</evidence>
<feature type="repeat" description="FG-GAP" evidence="10">
    <location>
        <begin position="247"/>
        <end position="309"/>
    </location>
</feature>
<evidence type="ECO:0000256" key="8">
    <source>
        <dbReference type="ARBA" id="ARBA00023170"/>
    </source>
</evidence>
<feature type="repeat" description="FG-GAP" evidence="10">
    <location>
        <begin position="310"/>
        <end position="368"/>
    </location>
</feature>
<proteinExistence type="inferred from homology"/>
<comment type="caution">
    <text evidence="13">The sequence shown here is derived from an EMBL/GenBank/DDBJ whole genome shotgun (WGS) entry which is preliminary data.</text>
</comment>
<accession>A0AAV1J8F5</accession>
<evidence type="ECO:0000313" key="14">
    <source>
        <dbReference type="Proteomes" id="UP001497472"/>
    </source>
</evidence>
<comment type="subcellular location">
    <subcellularLocation>
        <location evidence="1 11">Membrane</location>
        <topology evidence="1 11">Single-pass type I membrane protein</topology>
    </subcellularLocation>
</comment>
<name>A0AAV1J8F5_9NEOP</name>
<keyword evidence="6 11" id="KW-0401">Integrin</keyword>
<dbReference type="SMART" id="SM00191">
    <property type="entry name" value="Int_alpha"/>
    <property type="match status" value="4"/>
</dbReference>
<feature type="chain" id="PRO_5043097993" evidence="11">
    <location>
        <begin position="17"/>
        <end position="908"/>
    </location>
</feature>
<dbReference type="PROSITE" id="PS51470">
    <property type="entry name" value="FG_GAP"/>
    <property type="match status" value="2"/>
</dbReference>
<keyword evidence="11" id="KW-1133">Transmembrane helix</keyword>
<dbReference type="InterPro" id="IPR013517">
    <property type="entry name" value="FG-GAP"/>
</dbReference>
<sequence>MILCIVLTAVFIPVFGFYHEPSMAVIAPPAKMKLSKDALFGYSSTYQDKLKRLVIGAPRADKIGKVFSWDLSTGHLTNINFGIEHCCPELNVTEHYWLGASLGSTNSYFVTCAPRSISKYPSRYISSSECYYGTSPDDISPLPQLDDLYMFNGDTTSFGWSININSDIFVGSPPSQGGGLMVIMDRETRDNAYLIPNKENYPNFGYSVTSGRFLSDDISLVLSTTHGDFHEGKVLFFWNNPMVGFNNLEWTMSDGDVGSSYGAVVAGVLLDLGGSRSSLLVGAPNYAEGSSYDLGAVYIYIPNVESNIMNLKRIIVGTTEGGYFGASITSVGDMDGDGLDEVAVGAPYENGGKGAVYIYSGAALLAGRTWFQRLQPEGFKTFGFSLTPLNEVSDNGCKGIAIGAPGSNRIAIYKGIPAITVKLFASFPNLQKREDMSFFDFLSGITVVYPSNLKTVDANISIKINIIHPNAKLAAASADGTLTYIIPLKTKPNEFNKTIRVLTPAGGDYSQEISYQISAALVDSPESQAEFKSSQVTLSESSILSLFGSELAADCDGTCTPKLSASLTSSITSPYTSGSSNIETLSISLTNNGDTAYKACVVLRVTPIQVLQTPPDCVREGDHVTCKPRHSLGHGTTWETGAISLEMGALTSADESIQVMYDVYNNCKQGDKSPHEQVFPLRVVNSGIIIQGSSNSEELVNLTPEDIEVGKQLEHVYKISNTGPTNWVDVGCEVFITDKFGDLIESRVTLDTASSVTNLSLADNADDIKTTSVISKLFVNNAVKVYVSLFVLPDKIGKIIQKQDLNLTSQIILTFGEDIKSYSVSNSLHYKCDYVASWIIILAVLFALLLLGIIAIALYKCGFLQRKKKQELQNLRKSVKYYKRMNSQETREEDDKDNGQQESTAHTF</sequence>
<evidence type="ECO:0000256" key="9">
    <source>
        <dbReference type="ARBA" id="ARBA00023180"/>
    </source>
</evidence>
<dbReference type="GO" id="GO:0007157">
    <property type="term" value="P:heterophilic cell-cell adhesion via plasma membrane cell adhesion molecules"/>
    <property type="evidence" value="ECO:0007669"/>
    <property type="project" value="UniProtKB-ARBA"/>
</dbReference>
<keyword evidence="3 11" id="KW-0732">Signal</keyword>
<evidence type="ECO:0000256" key="10">
    <source>
        <dbReference type="PROSITE-ProRule" id="PRU00803"/>
    </source>
</evidence>
<evidence type="ECO:0000256" key="5">
    <source>
        <dbReference type="ARBA" id="ARBA00022889"/>
    </source>
</evidence>
<dbReference type="EMBL" id="CAVLEF010000006">
    <property type="protein sequence ID" value="CAK1545148.1"/>
    <property type="molecule type" value="Genomic_DNA"/>
</dbReference>
<dbReference type="PANTHER" id="PTHR23220:SF122">
    <property type="entry name" value="INTEGRIN ALPHA-PS1"/>
    <property type="match status" value="1"/>
</dbReference>
<dbReference type="Proteomes" id="UP001497472">
    <property type="component" value="Unassembled WGS sequence"/>
</dbReference>
<dbReference type="GO" id="GO:0007160">
    <property type="term" value="P:cell-matrix adhesion"/>
    <property type="evidence" value="ECO:0007669"/>
    <property type="project" value="TreeGrafter"/>
</dbReference>
<keyword evidence="4" id="KW-0677">Repeat</keyword>
<dbReference type="GO" id="GO:0008305">
    <property type="term" value="C:integrin complex"/>
    <property type="evidence" value="ECO:0007669"/>
    <property type="project" value="InterPro"/>
</dbReference>
<dbReference type="InterPro" id="IPR032695">
    <property type="entry name" value="Integrin_dom_sf"/>
</dbReference>
<dbReference type="GO" id="GO:0033627">
    <property type="term" value="P:cell adhesion mediated by integrin"/>
    <property type="evidence" value="ECO:0007669"/>
    <property type="project" value="TreeGrafter"/>
</dbReference>